<gene>
    <name evidence="2" type="ORF">A4X13_0g7431</name>
</gene>
<proteinExistence type="predicted"/>
<feature type="region of interest" description="Disordered" evidence="1">
    <location>
        <begin position="177"/>
        <end position="202"/>
    </location>
</feature>
<name>A0A8T8SJX4_9BASI</name>
<protein>
    <submittedName>
        <fullName evidence="2">Uncharacterized protein</fullName>
    </submittedName>
</protein>
<keyword evidence="3" id="KW-1185">Reference proteome</keyword>
<dbReference type="Proteomes" id="UP000077521">
    <property type="component" value="Unassembled WGS sequence"/>
</dbReference>
<accession>A0A8T8SJX4</accession>
<evidence type="ECO:0000313" key="3">
    <source>
        <dbReference type="Proteomes" id="UP000077521"/>
    </source>
</evidence>
<evidence type="ECO:0000256" key="1">
    <source>
        <dbReference type="SAM" id="MobiDB-lite"/>
    </source>
</evidence>
<dbReference type="EMBL" id="LWDF02000918">
    <property type="protein sequence ID" value="KAE8241401.1"/>
    <property type="molecule type" value="Genomic_DNA"/>
</dbReference>
<reference evidence="2" key="1">
    <citation type="submission" date="2016-04" db="EMBL/GenBank/DDBJ databases">
        <authorList>
            <person name="Nguyen H.D."/>
            <person name="Samba Siva P."/>
            <person name="Cullis J."/>
            <person name="Levesque C.A."/>
            <person name="Hambleton S."/>
        </authorList>
    </citation>
    <scope>NUCLEOTIDE SEQUENCE</scope>
    <source>
        <strain evidence="2">DAOMC 236416</strain>
    </source>
</reference>
<reference evidence="2" key="2">
    <citation type="journal article" date="2019" name="IMA Fungus">
        <title>Genome sequencing and comparison of five Tilletia species to identify candidate genes for the detection of regulated species infecting wheat.</title>
        <authorList>
            <person name="Nguyen H.D.T."/>
            <person name="Sultana T."/>
            <person name="Kesanakurti P."/>
            <person name="Hambleton S."/>
        </authorList>
    </citation>
    <scope>NUCLEOTIDE SEQUENCE</scope>
    <source>
        <strain evidence="2">DAOMC 236416</strain>
    </source>
</reference>
<sequence length="202" mass="22080">MPCALYDDVSGERGEQITKRPRLSRSRNLRTAAENTLSCITKTAAPSSGPVNNGSLRDACLVIVEDHTRIRIARTGEAADGPDPDAAKAAEANAALAADVATRMLSLSKAKAVLDTPVQITDIEKVFRFRLACPNVDCRVSNIAPQSMEKHHQHYCCQPVVAKATAKDEDEFVELFLRNSEGDDEDDEDEGEIARKRTMRPS</sequence>
<dbReference type="AlphaFoldDB" id="A0A8T8SJX4"/>
<comment type="caution">
    <text evidence="2">The sequence shown here is derived from an EMBL/GenBank/DDBJ whole genome shotgun (WGS) entry which is preliminary data.</text>
</comment>
<evidence type="ECO:0000313" key="2">
    <source>
        <dbReference type="EMBL" id="KAE8241401.1"/>
    </source>
</evidence>
<feature type="compositionally biased region" description="Acidic residues" evidence="1">
    <location>
        <begin position="182"/>
        <end position="191"/>
    </location>
</feature>
<organism evidence="2 3">
    <name type="scientific">Tilletia indica</name>
    <dbReference type="NCBI Taxonomy" id="43049"/>
    <lineage>
        <taxon>Eukaryota</taxon>
        <taxon>Fungi</taxon>
        <taxon>Dikarya</taxon>
        <taxon>Basidiomycota</taxon>
        <taxon>Ustilaginomycotina</taxon>
        <taxon>Exobasidiomycetes</taxon>
        <taxon>Tilletiales</taxon>
        <taxon>Tilletiaceae</taxon>
        <taxon>Tilletia</taxon>
    </lineage>
</organism>